<dbReference type="PROSITE" id="PS00588">
    <property type="entry name" value="FLAGELLA_BB_ROD"/>
    <property type="match status" value="1"/>
</dbReference>
<dbReference type="AlphaFoldDB" id="A0AA48GJE8"/>
<gene>
    <name evidence="2" type="ORF">METEAL_14080</name>
</gene>
<sequence>MDGISAGVSGIGVSAQGIALSANNVANLNSDGYRAKSVRQQDLEQGGVRASGISESQEPTNPGGSNVDLATEAVNLDTRGISYQADLKFLQAQQNILGVALDMKA</sequence>
<dbReference type="InterPro" id="IPR019776">
    <property type="entry name" value="Flagellar_basal_body_rod_CS"/>
</dbReference>
<accession>A0AA48GJE8</accession>
<feature type="region of interest" description="Disordered" evidence="1">
    <location>
        <begin position="40"/>
        <end position="67"/>
    </location>
</feature>
<evidence type="ECO:0000256" key="1">
    <source>
        <dbReference type="SAM" id="MobiDB-lite"/>
    </source>
</evidence>
<name>A0AA48GJE8_9BACT</name>
<evidence type="ECO:0008006" key="4">
    <source>
        <dbReference type="Google" id="ProtNLM"/>
    </source>
</evidence>
<dbReference type="Proteomes" id="UP001238179">
    <property type="component" value="Chromosome"/>
</dbReference>
<dbReference type="EMBL" id="AP027080">
    <property type="protein sequence ID" value="BDU72234.1"/>
    <property type="molecule type" value="Genomic_DNA"/>
</dbReference>
<reference evidence="3" key="1">
    <citation type="journal article" date="2023" name="Int. J. Syst. Evol. Microbiol.">
        <title>Mesoterricola silvestris gen. nov., sp. nov., Mesoterricola sediminis sp. nov., Geothrix oryzae sp. nov., Geothrix edaphica sp. nov., Geothrix rubra sp. nov., and Geothrix limicola sp. nov., six novel members of Acidobacteriota isolated from soils.</title>
        <authorList>
            <person name="Itoh H."/>
            <person name="Sugisawa Y."/>
            <person name="Mise K."/>
            <person name="Xu Z."/>
            <person name="Kuniyasu M."/>
            <person name="Ushijima N."/>
            <person name="Kawano K."/>
            <person name="Kobayashi E."/>
            <person name="Shiratori Y."/>
            <person name="Masuda Y."/>
            <person name="Senoo K."/>
        </authorList>
    </citation>
    <scope>NUCLEOTIDE SEQUENCE [LARGE SCALE GENOMIC DNA]</scope>
    <source>
        <strain evidence="3">W79</strain>
    </source>
</reference>
<organism evidence="2 3">
    <name type="scientific">Mesoterricola silvestris</name>
    <dbReference type="NCBI Taxonomy" id="2927979"/>
    <lineage>
        <taxon>Bacteria</taxon>
        <taxon>Pseudomonadati</taxon>
        <taxon>Acidobacteriota</taxon>
        <taxon>Holophagae</taxon>
        <taxon>Holophagales</taxon>
        <taxon>Holophagaceae</taxon>
        <taxon>Mesoterricola</taxon>
    </lineage>
</organism>
<evidence type="ECO:0000313" key="2">
    <source>
        <dbReference type="EMBL" id="BDU72234.1"/>
    </source>
</evidence>
<dbReference type="KEGG" id="msil:METEAL_14080"/>
<protein>
    <recommendedName>
        <fullName evidence="4">Flagellar basal body rod protein</fullName>
    </recommendedName>
</protein>
<evidence type="ECO:0000313" key="3">
    <source>
        <dbReference type="Proteomes" id="UP001238179"/>
    </source>
</evidence>
<keyword evidence="3" id="KW-1185">Reference proteome</keyword>
<proteinExistence type="predicted"/>
<feature type="compositionally biased region" description="Polar residues" evidence="1">
    <location>
        <begin position="53"/>
        <end position="64"/>
    </location>
</feature>
<dbReference type="RefSeq" id="WP_316415147.1">
    <property type="nucleotide sequence ID" value="NZ_AP027080.1"/>
</dbReference>